<dbReference type="Pfam" id="PF08281">
    <property type="entry name" value="Sigma70_r4_2"/>
    <property type="match status" value="1"/>
</dbReference>
<dbReference type="InterPro" id="IPR013325">
    <property type="entry name" value="RNA_pol_sigma_r2"/>
</dbReference>
<dbReference type="InterPro" id="IPR007627">
    <property type="entry name" value="RNA_pol_sigma70_r2"/>
</dbReference>
<dbReference type="GO" id="GO:0016987">
    <property type="term" value="F:sigma factor activity"/>
    <property type="evidence" value="ECO:0007669"/>
    <property type="project" value="UniProtKB-KW"/>
</dbReference>
<accession>A0A7W7CGW1</accession>
<evidence type="ECO:0000256" key="2">
    <source>
        <dbReference type="ARBA" id="ARBA00023015"/>
    </source>
</evidence>
<dbReference type="Gene3D" id="1.10.1740.10">
    <property type="match status" value="1"/>
</dbReference>
<feature type="domain" description="RNA polymerase sigma factor 70 region 4 type 2" evidence="7">
    <location>
        <begin position="96"/>
        <end position="147"/>
    </location>
</feature>
<dbReference type="InterPro" id="IPR013249">
    <property type="entry name" value="RNA_pol_sigma70_r4_t2"/>
</dbReference>
<keyword evidence="3" id="KW-0731">Sigma factor</keyword>
<evidence type="ECO:0000259" key="6">
    <source>
        <dbReference type="Pfam" id="PF04542"/>
    </source>
</evidence>
<dbReference type="PANTHER" id="PTHR43133">
    <property type="entry name" value="RNA POLYMERASE ECF-TYPE SIGMA FACTO"/>
    <property type="match status" value="1"/>
</dbReference>
<dbReference type="SUPFAM" id="SSF88946">
    <property type="entry name" value="Sigma2 domain of RNA polymerase sigma factors"/>
    <property type="match status" value="1"/>
</dbReference>
<dbReference type="SUPFAM" id="SSF88659">
    <property type="entry name" value="Sigma3 and sigma4 domains of RNA polymerase sigma factors"/>
    <property type="match status" value="1"/>
</dbReference>
<dbReference type="InterPro" id="IPR013324">
    <property type="entry name" value="RNA_pol_sigma_r3/r4-like"/>
</dbReference>
<dbReference type="NCBIfam" id="TIGR02937">
    <property type="entry name" value="sigma70-ECF"/>
    <property type="match status" value="1"/>
</dbReference>
<dbReference type="Gene3D" id="1.10.10.10">
    <property type="entry name" value="Winged helix-like DNA-binding domain superfamily/Winged helix DNA-binding domain"/>
    <property type="match status" value="1"/>
</dbReference>
<evidence type="ECO:0000313" key="8">
    <source>
        <dbReference type="EMBL" id="MBB4681012.1"/>
    </source>
</evidence>
<feature type="domain" description="RNA polymerase sigma-70 region 2" evidence="6">
    <location>
        <begin position="17"/>
        <end position="68"/>
    </location>
</feature>
<dbReference type="InterPro" id="IPR039425">
    <property type="entry name" value="RNA_pol_sigma-70-like"/>
</dbReference>
<dbReference type="GO" id="GO:0006352">
    <property type="term" value="P:DNA-templated transcription initiation"/>
    <property type="evidence" value="ECO:0007669"/>
    <property type="project" value="InterPro"/>
</dbReference>
<keyword evidence="5" id="KW-0804">Transcription</keyword>
<keyword evidence="9" id="KW-1185">Reference proteome</keyword>
<proteinExistence type="inferred from homology"/>
<dbReference type="Proteomes" id="UP000533598">
    <property type="component" value="Unassembled WGS sequence"/>
</dbReference>
<evidence type="ECO:0000256" key="3">
    <source>
        <dbReference type="ARBA" id="ARBA00023082"/>
    </source>
</evidence>
<keyword evidence="2" id="KW-0805">Transcription regulation</keyword>
<evidence type="ECO:0000256" key="1">
    <source>
        <dbReference type="ARBA" id="ARBA00010641"/>
    </source>
</evidence>
<organism evidence="8 9">
    <name type="scientific">Crossiella cryophila</name>
    <dbReference type="NCBI Taxonomy" id="43355"/>
    <lineage>
        <taxon>Bacteria</taxon>
        <taxon>Bacillati</taxon>
        <taxon>Actinomycetota</taxon>
        <taxon>Actinomycetes</taxon>
        <taxon>Pseudonocardiales</taxon>
        <taxon>Pseudonocardiaceae</taxon>
        <taxon>Crossiella</taxon>
    </lineage>
</organism>
<evidence type="ECO:0000256" key="5">
    <source>
        <dbReference type="ARBA" id="ARBA00023163"/>
    </source>
</evidence>
<dbReference type="PANTHER" id="PTHR43133:SF8">
    <property type="entry name" value="RNA POLYMERASE SIGMA FACTOR HI_1459-RELATED"/>
    <property type="match status" value="1"/>
</dbReference>
<reference evidence="8 9" key="1">
    <citation type="submission" date="2020-08" db="EMBL/GenBank/DDBJ databases">
        <title>Sequencing the genomes of 1000 actinobacteria strains.</title>
        <authorList>
            <person name="Klenk H.-P."/>
        </authorList>
    </citation>
    <scope>NUCLEOTIDE SEQUENCE [LARGE SCALE GENOMIC DNA]</scope>
    <source>
        <strain evidence="8 9">DSM 44230</strain>
    </source>
</reference>
<dbReference type="GO" id="GO:0003677">
    <property type="term" value="F:DNA binding"/>
    <property type="evidence" value="ECO:0007669"/>
    <property type="project" value="UniProtKB-KW"/>
</dbReference>
<dbReference type="InterPro" id="IPR014284">
    <property type="entry name" value="RNA_pol_sigma-70_dom"/>
</dbReference>
<comment type="caution">
    <text evidence="8">The sequence shown here is derived from an EMBL/GenBank/DDBJ whole genome shotgun (WGS) entry which is preliminary data.</text>
</comment>
<comment type="similarity">
    <text evidence="1">Belongs to the sigma-70 factor family. ECF subfamily.</text>
</comment>
<name>A0A7W7CGW1_9PSEU</name>
<dbReference type="EMBL" id="JACHMH010000001">
    <property type="protein sequence ID" value="MBB4681012.1"/>
    <property type="molecule type" value="Genomic_DNA"/>
</dbReference>
<dbReference type="AlphaFoldDB" id="A0A7W7CGW1"/>
<protein>
    <submittedName>
        <fullName evidence="8">RNA polymerase sigma-70 factor (ECF subfamily)</fullName>
    </submittedName>
</protein>
<keyword evidence="4" id="KW-0238">DNA-binding</keyword>
<evidence type="ECO:0000313" key="9">
    <source>
        <dbReference type="Proteomes" id="UP000533598"/>
    </source>
</evidence>
<dbReference type="Pfam" id="PF04542">
    <property type="entry name" value="Sigma70_r2"/>
    <property type="match status" value="1"/>
</dbReference>
<sequence length="214" mass="23713">MDFPVFFAQTCPGMLARALMLTHNRQDAEDAVQEAYAEAMRRWPELADRVPEDWVYQAVKRRLWAAARRWRLHRPLELVVSLPARCSPEQAAEVRLVLDALSRLPRKHRVIAYLHWAEGLTAHQIAAELDTSESAVTAMIGKARIALDSLLGLTGVRDREALTGKVRRVALPGQQGEPGDAVAEALRRAENQLRAGAAEDAEALARISGRLGLS</sequence>
<dbReference type="RefSeq" id="WP_185007240.1">
    <property type="nucleotide sequence ID" value="NZ_BAAAUI010000039.1"/>
</dbReference>
<evidence type="ECO:0000256" key="4">
    <source>
        <dbReference type="ARBA" id="ARBA00023125"/>
    </source>
</evidence>
<gene>
    <name evidence="8" type="ORF">HNR67_007130</name>
</gene>
<evidence type="ECO:0000259" key="7">
    <source>
        <dbReference type="Pfam" id="PF08281"/>
    </source>
</evidence>
<dbReference type="InterPro" id="IPR036388">
    <property type="entry name" value="WH-like_DNA-bd_sf"/>
</dbReference>